<dbReference type="PANTHER" id="PTHR47961:SF12">
    <property type="entry name" value="HELICASE POLQ-LIKE"/>
    <property type="match status" value="1"/>
</dbReference>
<dbReference type="EMBL" id="UZAE01001235">
    <property type="protein sequence ID" value="VDN98367.1"/>
    <property type="molecule type" value="Genomic_DNA"/>
</dbReference>
<dbReference type="PROSITE" id="PS51192">
    <property type="entry name" value="HELICASE_ATP_BIND_1"/>
    <property type="match status" value="1"/>
</dbReference>
<accession>A0A0R3T621</accession>
<dbReference type="GO" id="GO:0005634">
    <property type="term" value="C:nucleus"/>
    <property type="evidence" value="ECO:0007669"/>
    <property type="project" value="UniProtKB-SubCell"/>
</dbReference>
<reference evidence="14" key="1">
    <citation type="submission" date="2017-02" db="UniProtKB">
        <authorList>
            <consortium name="WormBaseParasite"/>
        </authorList>
    </citation>
    <scope>IDENTIFICATION</scope>
</reference>
<sequence>MLNTKCFQSPRLDDSGDSWLGNLDLTTLAANHSSPKRSTPERRNVRISNSRTPNSPERAESMSFRERILLQLHMNSALDTSVRHSIRAQSSPSTESQIKLASQLSYRDATNWLSLVGLPCRVKELLQQHRGISNLYGNDWQMQCLKLAATSDRANLIYSLPTSGGKTLVAEIMLLSEVLVTRKNVLFILPFVSIVQEKVRSLNPLGLDLNFLVEEYASNKGRIPPIKRLKKCSVYIATIEKAQSIVNSLIDASRLEELGLVIVDELHMLGEGGSRGAALELILTKLKIVSPQTRIIGMSATLSNLSELTDFLNAKLYTNDFRPVDLVEYIKVGDNLYKILPSHRNSYCLSERVEHERVINFQYPDEVKKRDPDHLVGLVAEVLLAPSVHGTSRSPSCLVFCPTKAHCENTARLLADLLPVQVDNTVGEEVRKRRQQLLANLRLDAQREPNPEALEACCPILEATIPRGVAYHHSGLTQEERRELEEAFLEGDTLRVICCTSTLAAGVNLPARRYVFRILFFIISIKYIFGINIGL</sequence>
<feature type="region of interest" description="Disordered" evidence="9">
    <location>
        <begin position="31"/>
        <end position="60"/>
    </location>
</feature>
<evidence type="ECO:0000256" key="9">
    <source>
        <dbReference type="SAM" id="MobiDB-lite"/>
    </source>
</evidence>
<dbReference type="InterPro" id="IPR001650">
    <property type="entry name" value="Helicase_C-like"/>
</dbReference>
<keyword evidence="10" id="KW-1133">Transmembrane helix</keyword>
<dbReference type="PANTHER" id="PTHR47961">
    <property type="entry name" value="DNA POLYMERASE THETA, PUTATIVE (AFU_ORTHOLOGUE AFUA_1G05260)-RELATED"/>
    <property type="match status" value="1"/>
</dbReference>
<dbReference type="InterPro" id="IPR027417">
    <property type="entry name" value="P-loop_NTPase"/>
</dbReference>
<dbReference type="WBParaSite" id="HNAJ_0000250901-mRNA-1">
    <property type="protein sequence ID" value="HNAJ_0000250901-mRNA-1"/>
    <property type="gene ID" value="HNAJ_0000250901"/>
</dbReference>
<dbReference type="GO" id="GO:0004386">
    <property type="term" value="F:helicase activity"/>
    <property type="evidence" value="ECO:0007669"/>
    <property type="project" value="UniProtKB-KW"/>
</dbReference>
<evidence type="ECO:0000256" key="3">
    <source>
        <dbReference type="ARBA" id="ARBA00022763"/>
    </source>
</evidence>
<dbReference type="InterPro" id="IPR050474">
    <property type="entry name" value="Hel308_SKI2-like"/>
</dbReference>
<dbReference type="SMART" id="SM00487">
    <property type="entry name" value="DEXDc"/>
    <property type="match status" value="1"/>
</dbReference>
<feature type="transmembrane region" description="Helical" evidence="10">
    <location>
        <begin position="514"/>
        <end position="534"/>
    </location>
</feature>
<evidence type="ECO:0000313" key="12">
    <source>
        <dbReference type="EMBL" id="VDN98367.1"/>
    </source>
</evidence>
<dbReference type="InterPro" id="IPR014001">
    <property type="entry name" value="Helicase_ATP-bd"/>
</dbReference>
<feature type="compositionally biased region" description="Polar residues" evidence="9">
    <location>
        <begin position="46"/>
        <end position="55"/>
    </location>
</feature>
<keyword evidence="3" id="KW-0227">DNA damage</keyword>
<organism evidence="14">
    <name type="scientific">Rodentolepis nana</name>
    <name type="common">Dwarf tapeworm</name>
    <name type="synonym">Hymenolepis nana</name>
    <dbReference type="NCBI Taxonomy" id="102285"/>
    <lineage>
        <taxon>Eukaryota</taxon>
        <taxon>Metazoa</taxon>
        <taxon>Spiralia</taxon>
        <taxon>Lophotrochozoa</taxon>
        <taxon>Platyhelminthes</taxon>
        <taxon>Cestoda</taxon>
        <taxon>Eucestoda</taxon>
        <taxon>Cyclophyllidea</taxon>
        <taxon>Hymenolepididae</taxon>
        <taxon>Rodentolepis</taxon>
    </lineage>
</organism>
<feature type="domain" description="Helicase ATP-binding" evidence="11">
    <location>
        <begin position="147"/>
        <end position="320"/>
    </location>
</feature>
<reference evidence="12 13" key="2">
    <citation type="submission" date="2018-11" db="EMBL/GenBank/DDBJ databases">
        <authorList>
            <consortium name="Pathogen Informatics"/>
        </authorList>
    </citation>
    <scope>NUCLEOTIDE SEQUENCE [LARGE SCALE GENOMIC DNA]</scope>
</reference>
<dbReference type="Pfam" id="PF00270">
    <property type="entry name" value="DEAD"/>
    <property type="match status" value="1"/>
</dbReference>
<dbReference type="AlphaFoldDB" id="A0A0R3T621"/>
<keyword evidence="7" id="KW-0234">DNA repair</keyword>
<dbReference type="Pfam" id="PF00271">
    <property type="entry name" value="Helicase_C"/>
    <property type="match status" value="1"/>
</dbReference>
<gene>
    <name evidence="12" type="ORF">HNAJ_LOCUS2508</name>
</gene>
<evidence type="ECO:0000256" key="8">
    <source>
        <dbReference type="ARBA" id="ARBA00023242"/>
    </source>
</evidence>
<keyword evidence="10" id="KW-0472">Membrane</keyword>
<dbReference type="GO" id="GO:0005524">
    <property type="term" value="F:ATP binding"/>
    <property type="evidence" value="ECO:0007669"/>
    <property type="project" value="UniProtKB-KW"/>
</dbReference>
<evidence type="ECO:0000256" key="6">
    <source>
        <dbReference type="ARBA" id="ARBA00022840"/>
    </source>
</evidence>
<dbReference type="GO" id="GO:0006281">
    <property type="term" value="P:DNA repair"/>
    <property type="evidence" value="ECO:0007669"/>
    <property type="project" value="UniProtKB-KW"/>
</dbReference>
<evidence type="ECO:0000256" key="10">
    <source>
        <dbReference type="SAM" id="Phobius"/>
    </source>
</evidence>
<evidence type="ECO:0000256" key="5">
    <source>
        <dbReference type="ARBA" id="ARBA00022806"/>
    </source>
</evidence>
<dbReference type="Proteomes" id="UP000278807">
    <property type="component" value="Unassembled WGS sequence"/>
</dbReference>
<evidence type="ECO:0000313" key="13">
    <source>
        <dbReference type="Proteomes" id="UP000278807"/>
    </source>
</evidence>
<comment type="subcellular location">
    <subcellularLocation>
        <location evidence="1">Nucleus</location>
    </subcellularLocation>
</comment>
<keyword evidence="2" id="KW-0547">Nucleotide-binding</keyword>
<proteinExistence type="predicted"/>
<evidence type="ECO:0000259" key="11">
    <source>
        <dbReference type="PROSITE" id="PS51192"/>
    </source>
</evidence>
<evidence type="ECO:0000256" key="7">
    <source>
        <dbReference type="ARBA" id="ARBA00023204"/>
    </source>
</evidence>
<dbReference type="FunFam" id="3.40.50.300:FF:000813">
    <property type="entry name" value="helicase POLQ-like isoform X1"/>
    <property type="match status" value="1"/>
</dbReference>
<keyword evidence="5" id="KW-0347">Helicase</keyword>
<keyword evidence="4" id="KW-0378">Hydrolase</keyword>
<dbReference type="InterPro" id="IPR011545">
    <property type="entry name" value="DEAD/DEAH_box_helicase_dom"/>
</dbReference>
<evidence type="ECO:0000313" key="14">
    <source>
        <dbReference type="WBParaSite" id="HNAJ_0000250901-mRNA-1"/>
    </source>
</evidence>
<dbReference type="Gene3D" id="3.40.50.300">
    <property type="entry name" value="P-loop containing nucleotide triphosphate hydrolases"/>
    <property type="match status" value="2"/>
</dbReference>
<name>A0A0R3T621_RODNA</name>
<dbReference type="GO" id="GO:0016787">
    <property type="term" value="F:hydrolase activity"/>
    <property type="evidence" value="ECO:0007669"/>
    <property type="project" value="UniProtKB-KW"/>
</dbReference>
<dbReference type="CDD" id="cd18026">
    <property type="entry name" value="DEXHc_POLQ-like"/>
    <property type="match status" value="1"/>
</dbReference>
<dbReference type="OrthoDB" id="2320933at2759"/>
<keyword evidence="8" id="KW-0539">Nucleus</keyword>
<evidence type="ECO:0000256" key="4">
    <source>
        <dbReference type="ARBA" id="ARBA00022801"/>
    </source>
</evidence>
<dbReference type="SUPFAM" id="SSF52540">
    <property type="entry name" value="P-loop containing nucleoside triphosphate hydrolases"/>
    <property type="match status" value="1"/>
</dbReference>
<keyword evidence="6" id="KW-0067">ATP-binding</keyword>
<keyword evidence="13" id="KW-1185">Reference proteome</keyword>
<evidence type="ECO:0000256" key="1">
    <source>
        <dbReference type="ARBA" id="ARBA00004123"/>
    </source>
</evidence>
<evidence type="ECO:0000256" key="2">
    <source>
        <dbReference type="ARBA" id="ARBA00022741"/>
    </source>
</evidence>
<dbReference type="STRING" id="102285.A0A0R3T621"/>
<keyword evidence="10" id="KW-0812">Transmembrane</keyword>
<dbReference type="GO" id="GO:0003676">
    <property type="term" value="F:nucleic acid binding"/>
    <property type="evidence" value="ECO:0007669"/>
    <property type="project" value="InterPro"/>
</dbReference>
<protein>
    <submittedName>
        <fullName evidence="14">Helicase ATP-binding domain-containing protein</fullName>
    </submittedName>
</protein>